<accession>A0AAU6P2X9</accession>
<dbReference type="GO" id="GO:0008234">
    <property type="term" value="F:cysteine-type peptidase activity"/>
    <property type="evidence" value="ECO:0007669"/>
    <property type="project" value="UniProtKB-KW"/>
</dbReference>
<feature type="region of interest" description="Disordered" evidence="5">
    <location>
        <begin position="28"/>
        <end position="56"/>
    </location>
</feature>
<dbReference type="Gene3D" id="3.90.1720.10">
    <property type="entry name" value="endopeptidase domain like (from Nostoc punctiforme)"/>
    <property type="match status" value="1"/>
</dbReference>
<dbReference type="GO" id="GO:0006508">
    <property type="term" value="P:proteolysis"/>
    <property type="evidence" value="ECO:0007669"/>
    <property type="project" value="UniProtKB-KW"/>
</dbReference>
<protein>
    <submittedName>
        <fullName evidence="7">C40 family peptidase</fullName>
    </submittedName>
</protein>
<gene>
    <name evidence="8" type="ORF">R3L15_01385</name>
    <name evidence="7" type="ORF">R3L16_06010</name>
</gene>
<keyword evidence="2" id="KW-0645">Protease</keyword>
<dbReference type="Proteomes" id="UP001368318">
    <property type="component" value="Chromosome"/>
</dbReference>
<evidence type="ECO:0000256" key="3">
    <source>
        <dbReference type="ARBA" id="ARBA00022801"/>
    </source>
</evidence>
<evidence type="ECO:0000256" key="4">
    <source>
        <dbReference type="ARBA" id="ARBA00022807"/>
    </source>
</evidence>
<dbReference type="InterPro" id="IPR000064">
    <property type="entry name" value="NLP_P60_dom"/>
</dbReference>
<dbReference type="RefSeq" id="WP_338732800.1">
    <property type="nucleotide sequence ID" value="NZ_CP136924.1"/>
</dbReference>
<dbReference type="Pfam" id="PF00877">
    <property type="entry name" value="NLPC_P60"/>
    <property type="match status" value="1"/>
</dbReference>
<dbReference type="AlphaFoldDB" id="A0AAU6P2X9"/>
<dbReference type="PANTHER" id="PTHR47053:SF1">
    <property type="entry name" value="MUREIN DD-ENDOPEPTIDASE MEPH-RELATED"/>
    <property type="match status" value="1"/>
</dbReference>
<dbReference type="PROSITE" id="PS51257">
    <property type="entry name" value="PROKAR_LIPOPROTEIN"/>
    <property type="match status" value="1"/>
</dbReference>
<evidence type="ECO:0000313" key="8">
    <source>
        <dbReference type="EMBL" id="WXA13539.1"/>
    </source>
</evidence>
<evidence type="ECO:0000259" key="6">
    <source>
        <dbReference type="PROSITE" id="PS51935"/>
    </source>
</evidence>
<evidence type="ECO:0000256" key="1">
    <source>
        <dbReference type="ARBA" id="ARBA00007074"/>
    </source>
</evidence>
<keyword evidence="4" id="KW-0788">Thiol protease</keyword>
<dbReference type="EMBL" id="CP136925">
    <property type="protein sequence ID" value="WXA13539.1"/>
    <property type="molecule type" value="Genomic_DNA"/>
</dbReference>
<comment type="similarity">
    <text evidence="1">Belongs to the peptidase C40 family.</text>
</comment>
<dbReference type="PANTHER" id="PTHR47053">
    <property type="entry name" value="MUREIN DD-ENDOPEPTIDASE MEPH-RELATED"/>
    <property type="match status" value="1"/>
</dbReference>
<sequence length="186" mass="20684">MKNTFYLLCIVALTLVSCKSTKGTKVVTKKSKHTTTKNSSPKTTTTTSSKTYTASTSSNTTINNIIAEAETYHGVRYKYGGNTKRGMDCSGLVTTAFKSEDILLPRTTSSLSTHGNWIDLKDVQKGDLLFFATRKNSRKVNHVGIVTNTRPGYVEFIHSTTSRGVITSKLSEKYWYFAFVQARRVL</sequence>
<feature type="compositionally biased region" description="Low complexity" evidence="5">
    <location>
        <begin position="36"/>
        <end position="56"/>
    </location>
</feature>
<evidence type="ECO:0000313" key="7">
    <source>
        <dbReference type="EMBL" id="WXA04043.1"/>
    </source>
</evidence>
<feature type="domain" description="NlpC/P60" evidence="6">
    <location>
        <begin position="59"/>
        <end position="186"/>
    </location>
</feature>
<dbReference type="InterPro" id="IPR051202">
    <property type="entry name" value="Peptidase_C40"/>
</dbReference>
<dbReference type="KEGG" id="mcaa:R3L15_01385"/>
<dbReference type="InterPro" id="IPR038765">
    <property type="entry name" value="Papain-like_cys_pep_sf"/>
</dbReference>
<evidence type="ECO:0000256" key="2">
    <source>
        <dbReference type="ARBA" id="ARBA00022670"/>
    </source>
</evidence>
<proteinExistence type="inferred from homology"/>
<reference evidence="7 9" key="1">
    <citation type="submission" date="2023-10" db="EMBL/GenBank/DDBJ databases">
        <title>Culture-based analysis of two novel bacteria associated with mangrove crab gills.</title>
        <authorList>
            <person name="Yang X."/>
            <person name="Garuglieri E."/>
            <person name="Van Goethem M.W."/>
            <person name="Fusi M."/>
            <person name="Marasco R."/>
            <person name="Daffonchio D.G."/>
        </authorList>
    </citation>
    <scope>NUCLEOTIDE SEQUENCE [LARGE SCALE GENOMIC DNA]</scope>
    <source>
        <strain evidence="8">UG2-1</strain>
        <strain evidence="7">UG2-2</strain>
        <strain evidence="9">UG2_2</strain>
    </source>
</reference>
<dbReference type="SUPFAM" id="SSF54001">
    <property type="entry name" value="Cysteine proteinases"/>
    <property type="match status" value="1"/>
</dbReference>
<evidence type="ECO:0000313" key="9">
    <source>
        <dbReference type="Proteomes" id="UP001368318"/>
    </source>
</evidence>
<dbReference type="PROSITE" id="PS51935">
    <property type="entry name" value="NLPC_P60"/>
    <property type="match status" value="1"/>
</dbReference>
<evidence type="ECO:0000256" key="5">
    <source>
        <dbReference type="SAM" id="MobiDB-lite"/>
    </source>
</evidence>
<keyword evidence="3" id="KW-0378">Hydrolase</keyword>
<keyword evidence="9" id="KW-1185">Reference proteome</keyword>
<organism evidence="7 9">
    <name type="scientific">Mangrovimonas cancribranchiae</name>
    <dbReference type="NCBI Taxonomy" id="3080055"/>
    <lineage>
        <taxon>Bacteria</taxon>
        <taxon>Pseudomonadati</taxon>
        <taxon>Bacteroidota</taxon>
        <taxon>Flavobacteriia</taxon>
        <taxon>Flavobacteriales</taxon>
        <taxon>Flavobacteriaceae</taxon>
        <taxon>Mangrovimonas</taxon>
    </lineage>
</organism>
<name>A0AAU6P2X9_9FLAO</name>
<dbReference type="EMBL" id="CP136924">
    <property type="protein sequence ID" value="WXA04043.1"/>
    <property type="molecule type" value="Genomic_DNA"/>
</dbReference>